<reference evidence="1 2" key="1">
    <citation type="submission" date="2016-12" db="EMBL/GenBank/DDBJ databases">
        <title>The draft genome sequence of Actinophytocola xinjiangensis.</title>
        <authorList>
            <person name="Wang W."/>
            <person name="Yuan L."/>
        </authorList>
    </citation>
    <scope>NUCLEOTIDE SEQUENCE [LARGE SCALE GENOMIC DNA]</scope>
    <source>
        <strain evidence="1 2">CGMCC 4.4663</strain>
    </source>
</reference>
<dbReference type="Proteomes" id="UP000185696">
    <property type="component" value="Unassembled WGS sequence"/>
</dbReference>
<evidence type="ECO:0000313" key="1">
    <source>
        <dbReference type="EMBL" id="OLF04283.1"/>
    </source>
</evidence>
<protein>
    <submittedName>
        <fullName evidence="1">Uncharacterized protein</fullName>
    </submittedName>
</protein>
<proteinExistence type="predicted"/>
<dbReference type="RefSeq" id="WP_075138610.1">
    <property type="nucleotide sequence ID" value="NZ_MSIF01000050.1"/>
</dbReference>
<comment type="caution">
    <text evidence="1">The sequence shown here is derived from an EMBL/GenBank/DDBJ whole genome shotgun (WGS) entry which is preliminary data.</text>
</comment>
<dbReference type="AlphaFoldDB" id="A0A7Z1ATV5"/>
<organism evidence="1 2">
    <name type="scientific">Actinophytocola xinjiangensis</name>
    <dbReference type="NCBI Taxonomy" id="485602"/>
    <lineage>
        <taxon>Bacteria</taxon>
        <taxon>Bacillati</taxon>
        <taxon>Actinomycetota</taxon>
        <taxon>Actinomycetes</taxon>
        <taxon>Pseudonocardiales</taxon>
        <taxon>Pseudonocardiaceae</taxon>
    </lineage>
</organism>
<sequence length="234" mass="23591">MRARRTPWAVVLASVLSVLVAAGALVGAVVVREQRVAPAQEPPPTVTPPPTTGVCLVEPCRVLAVAKIAGTTVELIADSGATSGRLRIGGPSSSSIIETTVTDLGVTLTKSSLQCVVKAMSACLVSGNYDNGLAGQAVVGRSGKWSSLARPFVSGAGYLALADVASSQSGPEVLAAQYDCAAGTPADCAGEPVFVQVFAIVSGTEVGCTRTYDDVGSLPGHPRVSVRAGDLSPC</sequence>
<keyword evidence="2" id="KW-1185">Reference proteome</keyword>
<dbReference type="EMBL" id="MSIF01000050">
    <property type="protein sequence ID" value="OLF04283.1"/>
    <property type="molecule type" value="Genomic_DNA"/>
</dbReference>
<gene>
    <name evidence="1" type="ORF">BLA60_41545</name>
</gene>
<accession>A0A7Z1ATV5</accession>
<name>A0A7Z1ATV5_9PSEU</name>
<dbReference type="OrthoDB" id="3699175at2"/>
<evidence type="ECO:0000313" key="2">
    <source>
        <dbReference type="Proteomes" id="UP000185696"/>
    </source>
</evidence>